<evidence type="ECO:0000313" key="15">
    <source>
        <dbReference type="EMBL" id="SEM43391.1"/>
    </source>
</evidence>
<dbReference type="EC" id="2.7.1.130" evidence="3 13"/>
<dbReference type="STRING" id="407022.SAMN05661044_05195"/>
<evidence type="ECO:0000256" key="7">
    <source>
        <dbReference type="ARBA" id="ARBA00022679"/>
    </source>
</evidence>
<comment type="similarity">
    <text evidence="13">Belongs to the LpxK family.</text>
</comment>
<dbReference type="RefSeq" id="WP_093331751.1">
    <property type="nucleotide sequence ID" value="NZ_FOAF01000012.1"/>
</dbReference>
<dbReference type="PANTHER" id="PTHR42724:SF1">
    <property type="entry name" value="TETRAACYLDISACCHARIDE 4'-KINASE, MITOCHONDRIAL-RELATED"/>
    <property type="match status" value="1"/>
</dbReference>
<feature type="binding site" evidence="13">
    <location>
        <begin position="47"/>
        <end position="54"/>
    </location>
    <ligand>
        <name>ATP</name>
        <dbReference type="ChEBI" id="CHEBI:30616"/>
    </ligand>
</feature>
<evidence type="ECO:0000313" key="16">
    <source>
        <dbReference type="Proteomes" id="UP000199421"/>
    </source>
</evidence>
<dbReference type="NCBIfam" id="TIGR00682">
    <property type="entry name" value="lpxK"/>
    <property type="match status" value="1"/>
</dbReference>
<keyword evidence="14" id="KW-1133">Transmembrane helix</keyword>
<evidence type="ECO:0000256" key="4">
    <source>
        <dbReference type="ARBA" id="ARBA00016436"/>
    </source>
</evidence>
<evidence type="ECO:0000256" key="11">
    <source>
        <dbReference type="ARBA" id="ARBA00023098"/>
    </source>
</evidence>
<keyword evidence="14" id="KW-0812">Transmembrane</keyword>
<proteinExistence type="inferred from homology"/>
<dbReference type="InterPro" id="IPR003758">
    <property type="entry name" value="LpxK"/>
</dbReference>
<organism evidence="15 16">
    <name type="scientific">Olivibacter domesticus</name>
    <name type="common">Pseudosphingobacterium domesticum</name>
    <dbReference type="NCBI Taxonomy" id="407022"/>
    <lineage>
        <taxon>Bacteria</taxon>
        <taxon>Pseudomonadati</taxon>
        <taxon>Bacteroidota</taxon>
        <taxon>Sphingobacteriia</taxon>
        <taxon>Sphingobacteriales</taxon>
        <taxon>Sphingobacteriaceae</taxon>
        <taxon>Olivibacter</taxon>
    </lineage>
</organism>
<evidence type="ECO:0000256" key="5">
    <source>
        <dbReference type="ARBA" id="ARBA00022516"/>
    </source>
</evidence>
<evidence type="ECO:0000256" key="1">
    <source>
        <dbReference type="ARBA" id="ARBA00002274"/>
    </source>
</evidence>
<name>A0A1H7YBW5_OLID1</name>
<comment type="catalytic activity">
    <reaction evidence="13">
        <text>a lipid A disaccharide + ATP = a lipid IVA + ADP + H(+)</text>
        <dbReference type="Rhea" id="RHEA:67840"/>
        <dbReference type="ChEBI" id="CHEBI:15378"/>
        <dbReference type="ChEBI" id="CHEBI:30616"/>
        <dbReference type="ChEBI" id="CHEBI:176343"/>
        <dbReference type="ChEBI" id="CHEBI:176425"/>
        <dbReference type="ChEBI" id="CHEBI:456216"/>
        <dbReference type="EC" id="2.7.1.130"/>
    </reaction>
</comment>
<dbReference type="SUPFAM" id="SSF52540">
    <property type="entry name" value="P-loop containing nucleoside triphosphate hydrolases"/>
    <property type="match status" value="1"/>
</dbReference>
<feature type="transmembrane region" description="Helical" evidence="14">
    <location>
        <begin position="6"/>
        <end position="25"/>
    </location>
</feature>
<keyword evidence="16" id="KW-1185">Reference proteome</keyword>
<evidence type="ECO:0000256" key="10">
    <source>
        <dbReference type="ARBA" id="ARBA00022840"/>
    </source>
</evidence>
<evidence type="ECO:0000256" key="13">
    <source>
        <dbReference type="HAMAP-Rule" id="MF_00409"/>
    </source>
</evidence>
<keyword evidence="9 13" id="KW-0418">Kinase</keyword>
<evidence type="ECO:0000256" key="8">
    <source>
        <dbReference type="ARBA" id="ARBA00022741"/>
    </source>
</evidence>
<dbReference type="OrthoDB" id="9766423at2"/>
<dbReference type="EMBL" id="FOAF01000012">
    <property type="protein sequence ID" value="SEM43391.1"/>
    <property type="molecule type" value="Genomic_DNA"/>
</dbReference>
<dbReference type="GO" id="GO:0009245">
    <property type="term" value="P:lipid A biosynthetic process"/>
    <property type="evidence" value="ECO:0007669"/>
    <property type="project" value="UniProtKB-UniRule"/>
</dbReference>
<keyword evidence="6 13" id="KW-0441">Lipid A biosynthesis</keyword>
<keyword evidence="10 13" id="KW-0067">ATP-binding</keyword>
<accession>A0A1H7YBW5</accession>
<comment type="pathway">
    <text evidence="2 13">Glycolipid biosynthesis; lipid IV(A) biosynthesis; lipid IV(A) from (3R)-3-hydroxytetradecanoyl-[acyl-carrier-protein] and UDP-N-acetyl-alpha-D-glucosamine: step 6/6.</text>
</comment>
<evidence type="ECO:0000256" key="3">
    <source>
        <dbReference type="ARBA" id="ARBA00012071"/>
    </source>
</evidence>
<comment type="function">
    <text evidence="1 13">Transfers the gamma-phosphate of ATP to the 4'-position of a tetraacyldisaccharide 1-phosphate intermediate (termed DS-1-P) to form tetraacyldisaccharide 1,4'-bis-phosphate (lipid IVA).</text>
</comment>
<evidence type="ECO:0000256" key="9">
    <source>
        <dbReference type="ARBA" id="ARBA00022777"/>
    </source>
</evidence>
<evidence type="ECO:0000256" key="12">
    <source>
        <dbReference type="ARBA" id="ARBA00029757"/>
    </source>
</evidence>
<dbReference type="InterPro" id="IPR027417">
    <property type="entry name" value="P-loop_NTPase"/>
</dbReference>
<protein>
    <recommendedName>
        <fullName evidence="4 13">Tetraacyldisaccharide 4'-kinase</fullName>
        <ecNumber evidence="3 13">2.7.1.130</ecNumber>
    </recommendedName>
    <alternativeName>
        <fullName evidence="12 13">Lipid A 4'-kinase</fullName>
    </alternativeName>
</protein>
<dbReference type="HAMAP" id="MF_00409">
    <property type="entry name" value="LpxK"/>
    <property type="match status" value="1"/>
</dbReference>
<dbReference type="PANTHER" id="PTHR42724">
    <property type="entry name" value="TETRAACYLDISACCHARIDE 4'-KINASE"/>
    <property type="match status" value="1"/>
</dbReference>
<evidence type="ECO:0000256" key="2">
    <source>
        <dbReference type="ARBA" id="ARBA00004870"/>
    </source>
</evidence>
<dbReference type="Pfam" id="PF02606">
    <property type="entry name" value="LpxK"/>
    <property type="match status" value="1"/>
</dbReference>
<dbReference type="Proteomes" id="UP000199421">
    <property type="component" value="Unassembled WGS sequence"/>
</dbReference>
<evidence type="ECO:0000256" key="14">
    <source>
        <dbReference type="SAM" id="Phobius"/>
    </source>
</evidence>
<dbReference type="UniPathway" id="UPA00359">
    <property type="reaction ID" value="UER00482"/>
</dbReference>
<reference evidence="16" key="1">
    <citation type="submission" date="2016-10" db="EMBL/GenBank/DDBJ databases">
        <authorList>
            <person name="Varghese N."/>
            <person name="Submissions S."/>
        </authorList>
    </citation>
    <scope>NUCLEOTIDE SEQUENCE [LARGE SCALE GENOMIC DNA]</scope>
    <source>
        <strain evidence="16">DSM 18733</strain>
    </source>
</reference>
<sequence>MKILRLFLIPFSLIYGGILLLRHFLYDKGLFKSTSFNKPVIVVGNLIVGGAGKTPMTEYLIRLLSTKYKLATLSRGYGRNTKGYLVVETNSVATETGDEPLQFKKKFPSITVADCENRVTGLAKLMPDHEVFILDDAFQHRALKAGISILLFDFNSLYETKFLLPSGNYRDLFSRRRRADIIVVTKSPVALSERDRKQAIEKLDLKKNNSIFFSSISYASPVALSASVPTYDGADQKKIIAISGIANPTPFLEYLKGVGKLIDSIIFPDHHQFSNKDIRNIVKIWKGFHQEAILITTEKDAMRLQQPDLLPLLEELPLYYIPIHTVFHQDDEKRFNELINGEVSNILQNNDKTIKKN</sequence>
<keyword evidence="5 13" id="KW-0444">Lipid biosynthesis</keyword>
<keyword evidence="14" id="KW-0472">Membrane</keyword>
<gene>
    <name evidence="13" type="primary">lpxK</name>
    <name evidence="15" type="ORF">SAMN05661044_05195</name>
</gene>
<dbReference type="GO" id="GO:0005524">
    <property type="term" value="F:ATP binding"/>
    <property type="evidence" value="ECO:0007669"/>
    <property type="project" value="UniProtKB-UniRule"/>
</dbReference>
<dbReference type="GO" id="GO:0009244">
    <property type="term" value="P:lipopolysaccharide core region biosynthetic process"/>
    <property type="evidence" value="ECO:0007669"/>
    <property type="project" value="TreeGrafter"/>
</dbReference>
<evidence type="ECO:0000256" key="6">
    <source>
        <dbReference type="ARBA" id="ARBA00022556"/>
    </source>
</evidence>
<keyword evidence="8 13" id="KW-0547">Nucleotide-binding</keyword>
<dbReference type="AlphaFoldDB" id="A0A1H7YBW5"/>
<keyword evidence="7 13" id="KW-0808">Transferase</keyword>
<keyword evidence="11 13" id="KW-0443">Lipid metabolism</keyword>
<dbReference type="GO" id="GO:0005886">
    <property type="term" value="C:plasma membrane"/>
    <property type="evidence" value="ECO:0007669"/>
    <property type="project" value="TreeGrafter"/>
</dbReference>
<dbReference type="GO" id="GO:0009029">
    <property type="term" value="F:lipid-A 4'-kinase activity"/>
    <property type="evidence" value="ECO:0007669"/>
    <property type="project" value="UniProtKB-UniRule"/>
</dbReference>